<sequence>MMRRGVWCGVMVSPALCFCAPCVLAFFLLFSCLWFFTTLKSLGVLGHPVSSLSLVGRRNPLPGRLGGGLRLDFCAACLACI</sequence>
<keyword evidence="3" id="KW-1185">Reference proteome</keyword>
<keyword evidence="1" id="KW-0812">Transmembrane</keyword>
<keyword evidence="1" id="KW-1133">Transmembrane helix</keyword>
<proteinExistence type="predicted"/>
<organism evidence="2">
    <name type="scientific">Mytilinidion resinicola</name>
    <dbReference type="NCBI Taxonomy" id="574789"/>
    <lineage>
        <taxon>Eukaryota</taxon>
        <taxon>Fungi</taxon>
        <taxon>Dikarya</taxon>
        <taxon>Ascomycota</taxon>
        <taxon>Pezizomycotina</taxon>
        <taxon>Dothideomycetes</taxon>
        <taxon>Pleosporomycetidae</taxon>
        <taxon>Mytilinidiales</taxon>
        <taxon>Mytilinidiaceae</taxon>
        <taxon>Mytilinidion</taxon>
    </lineage>
</organism>
<evidence type="ECO:0000313" key="4">
    <source>
        <dbReference type="RefSeq" id="XP_033576053.1"/>
    </source>
</evidence>
<reference evidence="4" key="3">
    <citation type="submission" date="2025-04" db="UniProtKB">
        <authorList>
            <consortium name="RefSeq"/>
        </authorList>
    </citation>
    <scope>IDENTIFICATION</scope>
    <source>
        <strain evidence="4">CBS 304.34</strain>
    </source>
</reference>
<reference evidence="4" key="2">
    <citation type="submission" date="2020-04" db="EMBL/GenBank/DDBJ databases">
        <authorList>
            <consortium name="NCBI Genome Project"/>
        </authorList>
    </citation>
    <scope>NUCLEOTIDE SEQUENCE</scope>
    <source>
        <strain evidence="4">CBS 304.34</strain>
    </source>
</reference>
<keyword evidence="1" id="KW-0472">Membrane</keyword>
<dbReference type="PROSITE" id="PS51257">
    <property type="entry name" value="PROKAR_LIPOPROTEIN"/>
    <property type="match status" value="1"/>
</dbReference>
<protein>
    <submittedName>
        <fullName evidence="2 4">Uncharacterized protein</fullName>
    </submittedName>
</protein>
<evidence type="ECO:0000313" key="3">
    <source>
        <dbReference type="Proteomes" id="UP000504636"/>
    </source>
</evidence>
<feature type="transmembrane region" description="Helical" evidence="1">
    <location>
        <begin position="12"/>
        <end position="36"/>
    </location>
</feature>
<evidence type="ECO:0000256" key="1">
    <source>
        <dbReference type="SAM" id="Phobius"/>
    </source>
</evidence>
<dbReference type="EMBL" id="MU003702">
    <property type="protein sequence ID" value="KAF2809089.1"/>
    <property type="molecule type" value="Genomic_DNA"/>
</dbReference>
<dbReference type="AlphaFoldDB" id="A0A6A6YKL1"/>
<dbReference type="Proteomes" id="UP000504636">
    <property type="component" value="Unplaced"/>
</dbReference>
<name>A0A6A6YKL1_9PEZI</name>
<dbReference type="RefSeq" id="XP_033576053.1">
    <property type="nucleotide sequence ID" value="XM_033718243.1"/>
</dbReference>
<evidence type="ECO:0000313" key="2">
    <source>
        <dbReference type="EMBL" id="KAF2809089.1"/>
    </source>
</evidence>
<gene>
    <name evidence="2 4" type="ORF">BDZ99DRAFT_45195</name>
</gene>
<dbReference type="GeneID" id="54459136"/>
<reference evidence="2 4" key="1">
    <citation type="journal article" date="2020" name="Stud. Mycol.">
        <title>101 Dothideomycetes genomes: a test case for predicting lifestyles and emergence of pathogens.</title>
        <authorList>
            <person name="Haridas S."/>
            <person name="Albert R."/>
            <person name="Binder M."/>
            <person name="Bloem J."/>
            <person name="Labutti K."/>
            <person name="Salamov A."/>
            <person name="Andreopoulos B."/>
            <person name="Baker S."/>
            <person name="Barry K."/>
            <person name="Bills G."/>
            <person name="Bluhm B."/>
            <person name="Cannon C."/>
            <person name="Castanera R."/>
            <person name="Culley D."/>
            <person name="Daum C."/>
            <person name="Ezra D."/>
            <person name="Gonzalez J."/>
            <person name="Henrissat B."/>
            <person name="Kuo A."/>
            <person name="Liang C."/>
            <person name="Lipzen A."/>
            <person name="Lutzoni F."/>
            <person name="Magnuson J."/>
            <person name="Mondo S."/>
            <person name="Nolan M."/>
            <person name="Ohm R."/>
            <person name="Pangilinan J."/>
            <person name="Park H.-J."/>
            <person name="Ramirez L."/>
            <person name="Alfaro M."/>
            <person name="Sun H."/>
            <person name="Tritt A."/>
            <person name="Yoshinaga Y."/>
            <person name="Zwiers L.-H."/>
            <person name="Turgeon B."/>
            <person name="Goodwin S."/>
            <person name="Spatafora J."/>
            <person name="Crous P."/>
            <person name="Grigoriev I."/>
        </authorList>
    </citation>
    <scope>NUCLEOTIDE SEQUENCE</scope>
    <source>
        <strain evidence="2 4">CBS 304.34</strain>
    </source>
</reference>
<accession>A0A6A6YKL1</accession>